<organism evidence="1">
    <name type="scientific">Arundo donax</name>
    <name type="common">Giant reed</name>
    <name type="synonym">Donax arundinaceus</name>
    <dbReference type="NCBI Taxonomy" id="35708"/>
    <lineage>
        <taxon>Eukaryota</taxon>
        <taxon>Viridiplantae</taxon>
        <taxon>Streptophyta</taxon>
        <taxon>Embryophyta</taxon>
        <taxon>Tracheophyta</taxon>
        <taxon>Spermatophyta</taxon>
        <taxon>Magnoliopsida</taxon>
        <taxon>Liliopsida</taxon>
        <taxon>Poales</taxon>
        <taxon>Poaceae</taxon>
        <taxon>PACMAD clade</taxon>
        <taxon>Arundinoideae</taxon>
        <taxon>Arundineae</taxon>
        <taxon>Arundo</taxon>
    </lineage>
</organism>
<proteinExistence type="predicted"/>
<dbReference type="EMBL" id="GBRH01186800">
    <property type="protein sequence ID" value="JAE11096.1"/>
    <property type="molecule type" value="Transcribed_RNA"/>
</dbReference>
<reference evidence="1" key="2">
    <citation type="journal article" date="2015" name="Data Brief">
        <title>Shoot transcriptome of the giant reed, Arundo donax.</title>
        <authorList>
            <person name="Barrero R.A."/>
            <person name="Guerrero F.D."/>
            <person name="Moolhuijzen P."/>
            <person name="Goolsby J.A."/>
            <person name="Tidwell J."/>
            <person name="Bellgard S.E."/>
            <person name="Bellgard M.I."/>
        </authorList>
    </citation>
    <scope>NUCLEOTIDE SEQUENCE</scope>
    <source>
        <tissue evidence="1">Shoot tissue taken approximately 20 cm above the soil surface</tissue>
    </source>
</reference>
<sequence length="70" mass="8134">MGIIQYSCFSSTQLKRFLPQNRMYNRLFGLLNIFSSLWTDFPEPMPSVLAELNFQTLETGIFHEAVPPIH</sequence>
<name>A0A0A9FLZ0_ARUDO</name>
<evidence type="ECO:0000313" key="1">
    <source>
        <dbReference type="EMBL" id="JAE11096.1"/>
    </source>
</evidence>
<protein>
    <submittedName>
        <fullName evidence="1">Uncharacterized protein</fullName>
    </submittedName>
</protein>
<accession>A0A0A9FLZ0</accession>
<dbReference type="AlphaFoldDB" id="A0A0A9FLZ0"/>
<reference evidence="1" key="1">
    <citation type="submission" date="2014-09" db="EMBL/GenBank/DDBJ databases">
        <authorList>
            <person name="Magalhaes I.L.F."/>
            <person name="Oliveira U."/>
            <person name="Santos F.R."/>
            <person name="Vidigal T.H.D.A."/>
            <person name="Brescovit A.D."/>
            <person name="Santos A.J."/>
        </authorList>
    </citation>
    <scope>NUCLEOTIDE SEQUENCE</scope>
    <source>
        <tissue evidence="1">Shoot tissue taken approximately 20 cm above the soil surface</tissue>
    </source>
</reference>